<dbReference type="SMART" id="SM00382">
    <property type="entry name" value="AAA"/>
    <property type="match status" value="2"/>
</dbReference>
<dbReference type="InterPro" id="IPR003439">
    <property type="entry name" value="ABC_transporter-like_ATP-bd"/>
</dbReference>
<dbReference type="CDD" id="cd03215">
    <property type="entry name" value="ABC_Carb_Monos_II"/>
    <property type="match status" value="1"/>
</dbReference>
<dbReference type="RefSeq" id="WP_295575058.1">
    <property type="nucleotide sequence ID" value="NZ_FLQR01000006.1"/>
</dbReference>
<evidence type="ECO:0000259" key="5">
    <source>
        <dbReference type="PROSITE" id="PS50893"/>
    </source>
</evidence>
<dbReference type="InterPro" id="IPR017871">
    <property type="entry name" value="ABC_transporter-like_CS"/>
</dbReference>
<dbReference type="GO" id="GO:0016887">
    <property type="term" value="F:ATP hydrolysis activity"/>
    <property type="evidence" value="ECO:0007669"/>
    <property type="project" value="InterPro"/>
</dbReference>
<dbReference type="EMBL" id="FLQR01000006">
    <property type="protein sequence ID" value="SBS71940.1"/>
    <property type="molecule type" value="Genomic_DNA"/>
</dbReference>
<evidence type="ECO:0000313" key="6">
    <source>
        <dbReference type="EMBL" id="SBS71940.1"/>
    </source>
</evidence>
<protein>
    <submittedName>
        <fullName evidence="6">Putative sugar transporter subunit: ATP-binding component of ABC superfamily</fullName>
    </submittedName>
</protein>
<dbReference type="SUPFAM" id="SSF52540">
    <property type="entry name" value="P-loop containing nucleoside triphosphate hydrolases"/>
    <property type="match status" value="2"/>
</dbReference>
<dbReference type="PANTHER" id="PTHR43790:SF9">
    <property type="entry name" value="GALACTOFURANOSE TRANSPORTER ATP-BINDING PROTEIN YTFR"/>
    <property type="match status" value="1"/>
</dbReference>
<evidence type="ECO:0000256" key="4">
    <source>
        <dbReference type="ARBA" id="ARBA00022840"/>
    </source>
</evidence>
<gene>
    <name evidence="6" type="primary">ytfR</name>
    <name evidence="6" type="ORF">MIPYR_20310</name>
</gene>
<dbReference type="PANTHER" id="PTHR43790">
    <property type="entry name" value="CARBOHYDRATE TRANSPORT ATP-BINDING PROTEIN MG119-RELATED"/>
    <property type="match status" value="1"/>
</dbReference>
<keyword evidence="6" id="KW-0762">Sugar transport</keyword>
<reference evidence="6" key="1">
    <citation type="submission" date="2016-03" db="EMBL/GenBank/DDBJ databases">
        <authorList>
            <person name="Ploux O."/>
        </authorList>
    </citation>
    <scope>NUCLEOTIDE SEQUENCE</scope>
    <source>
        <strain evidence="6">UC1</strain>
    </source>
</reference>
<proteinExistence type="predicted"/>
<dbReference type="InterPro" id="IPR027417">
    <property type="entry name" value="P-loop_NTPase"/>
</dbReference>
<dbReference type="Pfam" id="PF00005">
    <property type="entry name" value="ABC_tran"/>
    <property type="match status" value="2"/>
</dbReference>
<dbReference type="CDD" id="cd03216">
    <property type="entry name" value="ABC_Carb_Monos_I"/>
    <property type="match status" value="1"/>
</dbReference>
<feature type="domain" description="ABC transporter" evidence="5">
    <location>
        <begin position="8"/>
        <end position="243"/>
    </location>
</feature>
<keyword evidence="4 6" id="KW-0067">ATP-binding</keyword>
<keyword evidence="3" id="KW-0547">Nucleotide-binding</keyword>
<keyword evidence="2" id="KW-0677">Repeat</keyword>
<name>A0A1Y5P339_9MICO</name>
<sequence length="505" mass="54119">MDEPRPLLQLTGATVRFGADAAIDGVDFRLFPGEVHSLMGENGAGKSTLVKAISGVHPLDEGVLTLDGAEVRFTQPFDALRAGISTVYQEIDLLPNISVAENISLGREPRKRGRIDWPAMRTQAHDVLADLGLDIDPASILGTHSVAVQQLVAIARAISTDVKVLILDEPTSSLDVDEVAELFRIVRSLADRGVAILFISHFLDQVYELCDRVTVLRDGRLVGEYLIRELLRIDLVQAMLGRSAEQLEDAVRAADADGPRPPVTLSARGISAGRGIVDADVDLYEGEVLGVAGLLGSGRTELARALTGVDRLDAGILRIEGHTTAPGSPRAAMTMGIVYSSENRRTEGIISDLTVQENIILALQAQRGALRKLSPARQRELAASWVEALDLRPPDLDRPAGTLSGGNQQKLLLARLLALSPRVLVLDEPTRGIDVGAKVEIQKLVGEFADNGLSVVFISAELEEVVRVGHRVVVLREGRVVDTLSADGLSVDAVLALVAQPEDAE</sequence>
<evidence type="ECO:0000256" key="1">
    <source>
        <dbReference type="ARBA" id="ARBA00022448"/>
    </source>
</evidence>
<dbReference type="PROSITE" id="PS50893">
    <property type="entry name" value="ABC_TRANSPORTER_2"/>
    <property type="match status" value="2"/>
</dbReference>
<organism evidence="6">
    <name type="scientific">uncultured Microbacterium sp</name>
    <dbReference type="NCBI Taxonomy" id="191216"/>
    <lineage>
        <taxon>Bacteria</taxon>
        <taxon>Bacillati</taxon>
        <taxon>Actinomycetota</taxon>
        <taxon>Actinomycetes</taxon>
        <taxon>Micrococcales</taxon>
        <taxon>Microbacteriaceae</taxon>
        <taxon>Microbacterium</taxon>
        <taxon>environmental samples</taxon>
    </lineage>
</organism>
<accession>A0A1Y5P339</accession>
<dbReference type="AlphaFoldDB" id="A0A1Y5P339"/>
<dbReference type="GO" id="GO:0005524">
    <property type="term" value="F:ATP binding"/>
    <property type="evidence" value="ECO:0007669"/>
    <property type="project" value="UniProtKB-KW"/>
</dbReference>
<dbReference type="PROSITE" id="PS00211">
    <property type="entry name" value="ABC_TRANSPORTER_1"/>
    <property type="match status" value="1"/>
</dbReference>
<keyword evidence="1" id="KW-0813">Transport</keyword>
<dbReference type="Gene3D" id="3.40.50.300">
    <property type="entry name" value="P-loop containing nucleotide triphosphate hydrolases"/>
    <property type="match status" value="2"/>
</dbReference>
<evidence type="ECO:0000256" key="3">
    <source>
        <dbReference type="ARBA" id="ARBA00022741"/>
    </source>
</evidence>
<dbReference type="InterPro" id="IPR050107">
    <property type="entry name" value="ABC_carbohydrate_import_ATPase"/>
</dbReference>
<dbReference type="InterPro" id="IPR003593">
    <property type="entry name" value="AAA+_ATPase"/>
</dbReference>
<feature type="domain" description="ABC transporter" evidence="5">
    <location>
        <begin position="245"/>
        <end position="502"/>
    </location>
</feature>
<evidence type="ECO:0000256" key="2">
    <source>
        <dbReference type="ARBA" id="ARBA00022737"/>
    </source>
</evidence>